<dbReference type="Proteomes" id="UP001589834">
    <property type="component" value="Unassembled WGS sequence"/>
</dbReference>
<reference evidence="1 2" key="1">
    <citation type="submission" date="2024-09" db="EMBL/GenBank/DDBJ databases">
        <authorList>
            <person name="Sun Q."/>
            <person name="Mori K."/>
        </authorList>
    </citation>
    <scope>NUCLEOTIDE SEQUENCE [LARGE SCALE GENOMIC DNA]</scope>
    <source>
        <strain evidence="1 2">NCAIM B.02336</strain>
    </source>
</reference>
<evidence type="ECO:0000313" key="1">
    <source>
        <dbReference type="EMBL" id="MFC0593344.1"/>
    </source>
</evidence>
<name>A0ABV6PU24_9BURK</name>
<proteinExistence type="predicted"/>
<dbReference type="RefSeq" id="WP_293222595.1">
    <property type="nucleotide sequence ID" value="NZ_JBHLTN010000024.1"/>
</dbReference>
<comment type="caution">
    <text evidence="1">The sequence shown here is derived from an EMBL/GenBank/DDBJ whole genome shotgun (WGS) entry which is preliminary data.</text>
</comment>
<evidence type="ECO:0000313" key="2">
    <source>
        <dbReference type="Proteomes" id="UP001589834"/>
    </source>
</evidence>
<dbReference type="EMBL" id="JBHLTN010000024">
    <property type="protein sequence ID" value="MFC0593344.1"/>
    <property type="molecule type" value="Genomic_DNA"/>
</dbReference>
<accession>A0ABV6PU24</accession>
<evidence type="ECO:0008006" key="3">
    <source>
        <dbReference type="Google" id="ProtNLM"/>
    </source>
</evidence>
<organism evidence="1 2">
    <name type="scientific">Ottowia pentelensis</name>
    <dbReference type="NCBI Taxonomy" id="511108"/>
    <lineage>
        <taxon>Bacteria</taxon>
        <taxon>Pseudomonadati</taxon>
        <taxon>Pseudomonadota</taxon>
        <taxon>Betaproteobacteria</taxon>
        <taxon>Burkholderiales</taxon>
        <taxon>Comamonadaceae</taxon>
        <taxon>Ottowia</taxon>
    </lineage>
</organism>
<keyword evidence="2" id="KW-1185">Reference proteome</keyword>
<sequence>MTATTLSFAPAAARAPRVGTARIDHWFKPAKPALQPQAAERAATAEIGTARVEHWFRDQARAGQWSAQAAGGLAAPVDRGVAPQSPHLSGLRAWWLALRQRRALAKAEAELRALAMNDPRVLRELQVAQDRAEWQND</sequence>
<protein>
    <recommendedName>
        <fullName evidence="3">DUF3106 domain-containing protein</fullName>
    </recommendedName>
</protein>
<gene>
    <name evidence="1" type="ORF">ACFFGG_12355</name>
</gene>